<gene>
    <name evidence="1" type="ORF">I545_2960</name>
</gene>
<name>X7ZJ63_MYCKA</name>
<organism evidence="1 2">
    <name type="scientific">Mycobacterium kansasii 662</name>
    <dbReference type="NCBI Taxonomy" id="1299326"/>
    <lineage>
        <taxon>Bacteria</taxon>
        <taxon>Bacillati</taxon>
        <taxon>Actinomycetota</taxon>
        <taxon>Actinomycetes</taxon>
        <taxon>Mycobacteriales</taxon>
        <taxon>Mycobacteriaceae</taxon>
        <taxon>Mycobacterium</taxon>
    </lineage>
</organism>
<comment type="caution">
    <text evidence="1">The sequence shown here is derived from an EMBL/GenBank/DDBJ whole genome shotgun (WGS) entry which is preliminary data.</text>
</comment>
<evidence type="ECO:0000313" key="2">
    <source>
        <dbReference type="Proteomes" id="UP000020561"/>
    </source>
</evidence>
<dbReference type="AlphaFoldDB" id="X7ZJ63"/>
<dbReference type="EMBL" id="JAOA01000003">
    <property type="protein sequence ID" value="EUA18738.1"/>
    <property type="molecule type" value="Genomic_DNA"/>
</dbReference>
<dbReference type="Proteomes" id="UP000020561">
    <property type="component" value="Unassembled WGS sequence"/>
</dbReference>
<accession>X7ZJ63</accession>
<protein>
    <submittedName>
        <fullName evidence="1">Uncharacterized protein</fullName>
    </submittedName>
</protein>
<sequence>MVVVDVARGRGQGWGRKAPPRRGLGLDGGEDDVIVLRL</sequence>
<dbReference type="PATRIC" id="fig|1299326.3.peg.2844"/>
<evidence type="ECO:0000313" key="1">
    <source>
        <dbReference type="EMBL" id="EUA18738.1"/>
    </source>
</evidence>
<reference evidence="1 2" key="1">
    <citation type="submission" date="2013-12" db="EMBL/GenBank/DDBJ databases">
        <authorList>
            <person name="Brown-Elliot B."/>
            <person name="Wallace R."/>
            <person name="Lenaerts A."/>
            <person name="Ordway D."/>
            <person name="DeGroote M.A."/>
            <person name="Parker T."/>
            <person name="Sizemore C."/>
            <person name="Tallon L.J."/>
            <person name="Sadzewicz L.K."/>
            <person name="Sengamalay N."/>
            <person name="Fraser C.M."/>
            <person name="Hine E."/>
            <person name="Shefchek K.A."/>
            <person name="Das S.P."/>
            <person name="Tettelin H."/>
        </authorList>
    </citation>
    <scope>NUCLEOTIDE SEQUENCE [LARGE SCALE GENOMIC DNA]</scope>
    <source>
        <strain evidence="1 2">662</strain>
    </source>
</reference>
<proteinExistence type="predicted"/>